<evidence type="ECO:0000256" key="1">
    <source>
        <dbReference type="ARBA" id="ARBA00004752"/>
    </source>
</evidence>
<keyword evidence="5 7" id="KW-0573">Peptidoglycan synthesis</keyword>
<comment type="pathway">
    <text evidence="1 7">Cell wall biogenesis; peptidoglycan biosynthesis.</text>
</comment>
<comment type="caution">
    <text evidence="9">The sequence shown here is derived from an EMBL/GenBank/DDBJ whole genome shotgun (WGS) entry which is preliminary data.</text>
</comment>
<keyword evidence="3 9" id="KW-0808">Transferase</keyword>
<dbReference type="GO" id="GO:0016740">
    <property type="term" value="F:transferase activity"/>
    <property type="evidence" value="ECO:0007669"/>
    <property type="project" value="UniProtKB-KW"/>
</dbReference>
<keyword evidence="4 7" id="KW-0133">Cell shape</keyword>
<feature type="domain" description="L,D-TPase catalytic" evidence="8">
    <location>
        <begin position="81"/>
        <end position="210"/>
    </location>
</feature>
<feature type="active site" description="Nucleophile" evidence="7">
    <location>
        <position position="182"/>
    </location>
</feature>
<dbReference type="EMBL" id="JBHUJB010000013">
    <property type="protein sequence ID" value="MFD2157835.1"/>
    <property type="molecule type" value="Genomic_DNA"/>
</dbReference>
<dbReference type="EC" id="2.-.-.-" evidence="9"/>
<evidence type="ECO:0000259" key="8">
    <source>
        <dbReference type="PROSITE" id="PS52029"/>
    </source>
</evidence>
<dbReference type="SUPFAM" id="SSF141523">
    <property type="entry name" value="L,D-transpeptidase catalytic domain-like"/>
    <property type="match status" value="1"/>
</dbReference>
<dbReference type="CDD" id="cd16913">
    <property type="entry name" value="YkuD_like"/>
    <property type="match status" value="1"/>
</dbReference>
<evidence type="ECO:0000256" key="6">
    <source>
        <dbReference type="ARBA" id="ARBA00023316"/>
    </source>
</evidence>
<proteinExistence type="inferred from homology"/>
<dbReference type="RefSeq" id="WP_377085977.1">
    <property type="nucleotide sequence ID" value="NZ_JBHSJL010000013.1"/>
</dbReference>
<evidence type="ECO:0000256" key="4">
    <source>
        <dbReference type="ARBA" id="ARBA00022960"/>
    </source>
</evidence>
<evidence type="ECO:0000256" key="3">
    <source>
        <dbReference type="ARBA" id="ARBA00022679"/>
    </source>
</evidence>
<dbReference type="PROSITE" id="PS52029">
    <property type="entry name" value="LD_TPASE"/>
    <property type="match status" value="1"/>
</dbReference>
<sequence>MSLLKCLICHPIGRVLLLILLSTFAYCQIMKHSKPRSNPLSSLSPEEYADGKLRATDAAQRVTPLLQNQLQEKQLKLGAPIFIRIFKQSLELEIWIESSVTQKFEHFKTYPIAGMSGALGPKLAEGDRQAPEGFYAVSKRLMNPRSRYHLAFNIGYPNSYDRSLGRTGSAIMVHGSTVSIGCFAMTDAKIEEIYTLCDAALKHGQPFFRVHCFPFQLTEESLSQHKEHQWLSFWEELQPGYLFFEQHRRPPNVLMQQGSYQFETDS</sequence>
<feature type="active site" description="Proton donor/acceptor" evidence="7">
    <location>
        <position position="174"/>
    </location>
</feature>
<accession>A0ABW4Z7F3</accession>
<organism evidence="9 10">
    <name type="scientific">Rubritalea tangerina</name>
    <dbReference type="NCBI Taxonomy" id="430798"/>
    <lineage>
        <taxon>Bacteria</taxon>
        <taxon>Pseudomonadati</taxon>
        <taxon>Verrucomicrobiota</taxon>
        <taxon>Verrucomicrobiia</taxon>
        <taxon>Verrucomicrobiales</taxon>
        <taxon>Rubritaleaceae</taxon>
        <taxon>Rubritalea</taxon>
    </lineage>
</organism>
<dbReference type="PANTHER" id="PTHR36699:SF1">
    <property type="entry name" value="L,D-TRANSPEPTIDASE YAFK-RELATED"/>
    <property type="match status" value="1"/>
</dbReference>
<reference evidence="10" key="1">
    <citation type="journal article" date="2019" name="Int. J. Syst. Evol. Microbiol.">
        <title>The Global Catalogue of Microorganisms (GCM) 10K type strain sequencing project: providing services to taxonomists for standard genome sequencing and annotation.</title>
        <authorList>
            <consortium name="The Broad Institute Genomics Platform"/>
            <consortium name="The Broad Institute Genome Sequencing Center for Infectious Disease"/>
            <person name="Wu L."/>
            <person name="Ma J."/>
        </authorList>
    </citation>
    <scope>NUCLEOTIDE SEQUENCE [LARGE SCALE GENOMIC DNA]</scope>
    <source>
        <strain evidence="10">CCUG 57942</strain>
    </source>
</reference>
<dbReference type="InterPro" id="IPR038063">
    <property type="entry name" value="Transpep_catalytic_dom"/>
</dbReference>
<dbReference type="Proteomes" id="UP001597389">
    <property type="component" value="Unassembled WGS sequence"/>
</dbReference>
<keyword evidence="10" id="KW-1185">Reference proteome</keyword>
<evidence type="ECO:0000256" key="7">
    <source>
        <dbReference type="PROSITE-ProRule" id="PRU01373"/>
    </source>
</evidence>
<comment type="similarity">
    <text evidence="2">Belongs to the YkuD family.</text>
</comment>
<evidence type="ECO:0000313" key="10">
    <source>
        <dbReference type="Proteomes" id="UP001597389"/>
    </source>
</evidence>
<gene>
    <name evidence="9" type="ORF">ACFSW8_02865</name>
</gene>
<dbReference type="InterPro" id="IPR005490">
    <property type="entry name" value="LD_TPept_cat_dom"/>
</dbReference>
<dbReference type="Pfam" id="PF03734">
    <property type="entry name" value="YkuD"/>
    <property type="match status" value="1"/>
</dbReference>
<evidence type="ECO:0000256" key="5">
    <source>
        <dbReference type="ARBA" id="ARBA00022984"/>
    </source>
</evidence>
<name>A0ABW4Z7F3_9BACT</name>
<keyword evidence="6 7" id="KW-0961">Cell wall biogenesis/degradation</keyword>
<protein>
    <submittedName>
        <fullName evidence="9">Murein L,D-transpeptidase family protein</fullName>
        <ecNumber evidence="9">2.-.-.-</ecNumber>
    </submittedName>
</protein>
<evidence type="ECO:0000313" key="9">
    <source>
        <dbReference type="EMBL" id="MFD2157835.1"/>
    </source>
</evidence>
<dbReference type="PANTHER" id="PTHR36699">
    <property type="entry name" value="LD-TRANSPEPTIDASE"/>
    <property type="match status" value="1"/>
</dbReference>
<evidence type="ECO:0000256" key="2">
    <source>
        <dbReference type="ARBA" id="ARBA00005992"/>
    </source>
</evidence>